<name>A0A5S3V235_9GAMM</name>
<dbReference type="AlphaFoldDB" id="A0A5S3V235"/>
<evidence type="ECO:0008006" key="3">
    <source>
        <dbReference type="Google" id="ProtNLM"/>
    </source>
</evidence>
<accession>A0A5S3V235</accession>
<proteinExistence type="predicted"/>
<dbReference type="EMBL" id="CP045430">
    <property type="protein sequence ID" value="QPB85864.1"/>
    <property type="molecule type" value="Genomic_DNA"/>
</dbReference>
<gene>
    <name evidence="1" type="ORF">CWC22_022960</name>
</gene>
<evidence type="ECO:0000313" key="1">
    <source>
        <dbReference type="EMBL" id="QPB85864.1"/>
    </source>
</evidence>
<protein>
    <recommendedName>
        <fullName evidence="3">Pentapeptide repeat-containing protein</fullName>
    </recommendedName>
</protein>
<evidence type="ECO:0000313" key="2">
    <source>
        <dbReference type="Proteomes" id="UP000305729"/>
    </source>
</evidence>
<sequence length="562" mass="62731">MARDDSKTVLEGQAAIDLWLQGKEIWNKWVEENPIADVDFAKADFAKYDTVSFEGYKFPKGYVSFIRAKFGEGRVSFSGAQFGKGGVSFYNTQFGEGRVSFMRAKFGEGNVYFSGAKFDKGDVSFFNTQFGEGKVDFSGAQFGEGRVDFSGAKFGEGRVDFSFAKFDKGDVSFVEAKFDKGDVSFMRARFGEGSVNFYNTQFGEGRVSFIGTKFGESNVSFIRTKFGEGDISFRGAQFGEGRVSFMRAKFGEGNVYFSNTKFGEGDVSFTLAKFGEGDVSFNGLKLEGQFNFSDVEGTEQIKSLSFKFATFDGPVSLDGNSFNCIPDFTNTKLTHQLSLSHFTTRAKKTSKGKAIPIFFALIQTIWSGSPIQYSKAKSALKLSRKLSRKLPWLSKTAAADKQDIDRIRRLKELAETNKHHKLALDLHVEEMKCSRWIETPWHQLLTEFLFQKLGDYGRSIFRPTLSLVLLWLTCAPIYAYSSDKKDITYDALLFSFSQMFSIIPSSKDARSESSAALYGTLVNDKLVVDIPHAVFAVAGFQSLASIALVFLIGLALRNRFRI</sequence>
<reference evidence="1 2" key="1">
    <citation type="submission" date="2019-10" db="EMBL/GenBank/DDBJ databases">
        <title>Pseudoalteromonas rubra S4059.</title>
        <authorList>
            <person name="Paulsen S."/>
            <person name="Wang X."/>
        </authorList>
    </citation>
    <scope>NUCLEOTIDE SEQUENCE [LARGE SCALE GENOMIC DNA]</scope>
    <source>
        <strain evidence="1 2">S4059</strain>
    </source>
</reference>
<dbReference type="RefSeq" id="WP_138537162.1">
    <property type="nucleotide sequence ID" value="NZ_CP045430.1"/>
</dbReference>
<organism evidence="1 2">
    <name type="scientific">Pseudoalteromonas rubra</name>
    <dbReference type="NCBI Taxonomy" id="43658"/>
    <lineage>
        <taxon>Bacteria</taxon>
        <taxon>Pseudomonadati</taxon>
        <taxon>Pseudomonadota</taxon>
        <taxon>Gammaproteobacteria</taxon>
        <taxon>Alteromonadales</taxon>
        <taxon>Pseudoalteromonadaceae</taxon>
        <taxon>Pseudoalteromonas</taxon>
    </lineage>
</organism>
<dbReference type="Proteomes" id="UP000305729">
    <property type="component" value="Chromosome 2"/>
</dbReference>